<proteinExistence type="predicted"/>
<evidence type="ECO:0000313" key="7">
    <source>
        <dbReference type="EMBL" id="NEN51329.1"/>
    </source>
</evidence>
<dbReference type="Proteomes" id="UP000468828">
    <property type="component" value="Unassembled WGS sequence"/>
</dbReference>
<dbReference type="Gene3D" id="1.10.357.10">
    <property type="entry name" value="Tetracycline Repressor, domain 2"/>
    <property type="match status" value="1"/>
</dbReference>
<feature type="domain" description="HTH tetR-type" evidence="5">
    <location>
        <begin position="27"/>
        <end position="87"/>
    </location>
</feature>
<dbReference type="PANTHER" id="PTHR30055">
    <property type="entry name" value="HTH-TYPE TRANSCRIPTIONAL REGULATOR RUTR"/>
    <property type="match status" value="1"/>
</dbReference>
<dbReference type="PANTHER" id="PTHR30055:SF238">
    <property type="entry name" value="MYCOFACTOCIN BIOSYNTHESIS TRANSCRIPTIONAL REGULATOR MFTR-RELATED"/>
    <property type="match status" value="1"/>
</dbReference>
<dbReference type="GO" id="GO:0000976">
    <property type="term" value="F:transcription cis-regulatory region binding"/>
    <property type="evidence" value="ECO:0007669"/>
    <property type="project" value="TreeGrafter"/>
</dbReference>
<dbReference type="PRINTS" id="PR00455">
    <property type="entry name" value="HTHTETR"/>
</dbReference>
<accession>A0A6P0ERS6</accession>
<evidence type="ECO:0000259" key="5">
    <source>
        <dbReference type="PROSITE" id="PS50977"/>
    </source>
</evidence>
<dbReference type="InterPro" id="IPR001647">
    <property type="entry name" value="HTH_TetR"/>
</dbReference>
<dbReference type="InterPro" id="IPR009057">
    <property type="entry name" value="Homeodomain-like_sf"/>
</dbReference>
<keyword evidence="2 4" id="KW-0238">DNA-binding</keyword>
<evidence type="ECO:0000256" key="3">
    <source>
        <dbReference type="ARBA" id="ARBA00023163"/>
    </source>
</evidence>
<protein>
    <submittedName>
        <fullName evidence="6">TetR family transcriptional regulator</fullName>
    </submittedName>
</protein>
<dbReference type="SUPFAM" id="SSF46689">
    <property type="entry name" value="Homeodomain-like"/>
    <property type="match status" value="1"/>
</dbReference>
<dbReference type="Pfam" id="PF00440">
    <property type="entry name" value="TetR_N"/>
    <property type="match status" value="1"/>
</dbReference>
<dbReference type="InterPro" id="IPR023772">
    <property type="entry name" value="DNA-bd_HTH_TetR-type_CS"/>
</dbReference>
<feature type="DNA-binding region" description="H-T-H motif" evidence="4">
    <location>
        <begin position="50"/>
        <end position="69"/>
    </location>
</feature>
<dbReference type="Proteomes" id="UP000471152">
    <property type="component" value="Unassembled WGS sequence"/>
</dbReference>
<dbReference type="GO" id="GO:0003700">
    <property type="term" value="F:DNA-binding transcription factor activity"/>
    <property type="evidence" value="ECO:0007669"/>
    <property type="project" value="TreeGrafter"/>
</dbReference>
<evidence type="ECO:0000313" key="9">
    <source>
        <dbReference type="Proteomes" id="UP000471152"/>
    </source>
</evidence>
<keyword evidence="3" id="KW-0804">Transcription</keyword>
<evidence type="ECO:0000313" key="6">
    <source>
        <dbReference type="EMBL" id="NEK94441.1"/>
    </source>
</evidence>
<name>A0A6P0ERS6_9ACTN</name>
<evidence type="ECO:0000313" key="8">
    <source>
        <dbReference type="Proteomes" id="UP000468828"/>
    </source>
</evidence>
<dbReference type="PROSITE" id="PS50977">
    <property type="entry name" value="HTH_TETR_2"/>
    <property type="match status" value="1"/>
</dbReference>
<dbReference type="AlphaFoldDB" id="A0A6P0ERS6"/>
<evidence type="ECO:0000256" key="2">
    <source>
        <dbReference type="ARBA" id="ARBA00023125"/>
    </source>
</evidence>
<dbReference type="EMBL" id="JAAGWB010000024">
    <property type="protein sequence ID" value="NEN51329.1"/>
    <property type="molecule type" value="Genomic_DNA"/>
</dbReference>
<organism evidence="6 8">
    <name type="scientific">Modestobacter muralis</name>
    <dbReference type="NCBI Taxonomy" id="1608614"/>
    <lineage>
        <taxon>Bacteria</taxon>
        <taxon>Bacillati</taxon>
        <taxon>Actinomycetota</taxon>
        <taxon>Actinomycetes</taxon>
        <taxon>Geodermatophilales</taxon>
        <taxon>Geodermatophilaceae</taxon>
        <taxon>Modestobacter</taxon>
    </lineage>
</organism>
<dbReference type="RefSeq" id="WP_163611016.1">
    <property type="nucleotide sequence ID" value="NZ_JAAGWB010000024.1"/>
</dbReference>
<gene>
    <name evidence="7" type="ORF">G3R41_10345</name>
    <name evidence="6" type="ORF">GCU67_09690</name>
</gene>
<keyword evidence="1" id="KW-0805">Transcription regulation</keyword>
<comment type="caution">
    <text evidence="6">The sequence shown here is derived from an EMBL/GenBank/DDBJ whole genome shotgun (WGS) entry which is preliminary data.</text>
</comment>
<dbReference type="EMBL" id="JAAGWH010000022">
    <property type="protein sequence ID" value="NEK94441.1"/>
    <property type="molecule type" value="Genomic_DNA"/>
</dbReference>
<evidence type="ECO:0000256" key="1">
    <source>
        <dbReference type="ARBA" id="ARBA00023015"/>
    </source>
</evidence>
<dbReference type="PROSITE" id="PS01081">
    <property type="entry name" value="HTH_TETR_1"/>
    <property type="match status" value="1"/>
</dbReference>
<reference evidence="6 8" key="1">
    <citation type="submission" date="2020-01" db="EMBL/GenBank/DDBJ databases">
        <title>the WGS Modestobacter muralis CPCC 204518.</title>
        <authorList>
            <person name="Jiang Z."/>
        </authorList>
    </citation>
    <scope>NUCLEOTIDE SEQUENCE [LARGE SCALE GENOMIC DNA]</scope>
    <source>
        <strain evidence="6 8">DSM 100205</strain>
    </source>
</reference>
<keyword evidence="8" id="KW-1185">Reference proteome</keyword>
<reference evidence="7 9" key="2">
    <citation type="submission" date="2020-02" db="EMBL/GenBank/DDBJ databases">
        <title>The WGS of Modestobacter muralis DSM 100205.</title>
        <authorList>
            <person name="Jiang Z."/>
        </authorList>
    </citation>
    <scope>NUCLEOTIDE SEQUENCE [LARGE SCALE GENOMIC DNA]</scope>
    <source>
        <strain evidence="7 9">DSM 100205</strain>
    </source>
</reference>
<dbReference type="InterPro" id="IPR050109">
    <property type="entry name" value="HTH-type_TetR-like_transc_reg"/>
</dbReference>
<sequence>MARTGHTAGTPRCSISAVMGLRERKKLEAWRTIRSTALRLISERGFDAVSVEDIAAEAGVSRTTFFSYFPTKEAVAFDLDPQALAEWRTRVADDTDDQPLWPALTDLFVDMATVIAEWLPVQKRVLQQHPGLTQSARATCDSFAPDLYRWISRRTPGGDRLQTSLVLNTAMAGYITALEVWDPTDPLDVLLDSIRDCLHRVGTGLAAWERTSSTA</sequence>
<evidence type="ECO:0000256" key="4">
    <source>
        <dbReference type="PROSITE-ProRule" id="PRU00335"/>
    </source>
</evidence>